<dbReference type="Pfam" id="PF00501">
    <property type="entry name" value="AMP-binding"/>
    <property type="match status" value="1"/>
</dbReference>
<dbReference type="Pfam" id="PF13193">
    <property type="entry name" value="AMP-binding_C"/>
    <property type="match status" value="1"/>
</dbReference>
<evidence type="ECO:0000259" key="2">
    <source>
        <dbReference type="Pfam" id="PF00501"/>
    </source>
</evidence>
<name>A0A8H7ADN5_9EURO</name>
<dbReference type="PROSITE" id="PS00455">
    <property type="entry name" value="AMP_BINDING"/>
    <property type="match status" value="1"/>
</dbReference>
<dbReference type="PANTHER" id="PTHR24096:SF422">
    <property type="entry name" value="BCDNA.GH02901"/>
    <property type="match status" value="1"/>
</dbReference>
<dbReference type="InterPro" id="IPR025110">
    <property type="entry name" value="AMP-bd_C"/>
</dbReference>
<dbReference type="GO" id="GO:0016405">
    <property type="term" value="F:CoA-ligase activity"/>
    <property type="evidence" value="ECO:0007669"/>
    <property type="project" value="TreeGrafter"/>
</dbReference>
<comment type="caution">
    <text evidence="4">The sequence shown here is derived from an EMBL/GenBank/DDBJ whole genome shotgun (WGS) entry which is preliminary data.</text>
</comment>
<reference evidence="4" key="1">
    <citation type="submission" date="2020-02" db="EMBL/GenBank/DDBJ databases">
        <authorList>
            <person name="Palmer J.M."/>
        </authorList>
    </citation>
    <scope>NUCLEOTIDE SEQUENCE</scope>
    <source>
        <strain evidence="4">EPUS1.4</strain>
        <tissue evidence="4">Thallus</tissue>
    </source>
</reference>
<dbReference type="InterPro" id="IPR000873">
    <property type="entry name" value="AMP-dep_synth/lig_dom"/>
</dbReference>
<evidence type="ECO:0000313" key="5">
    <source>
        <dbReference type="Proteomes" id="UP000606974"/>
    </source>
</evidence>
<sequence length="615" mass="66995">MPFTSPSFVPPLAFDPPDSIPVSEFFFGEHERQYGRHPLSESKPPFTCGITGKSYSAPEVKSRVEWLATALAAELGWTPNEGSDFDKVVAIYSINTIDTLTVSWATHRVGGTSAPISPAYAAEDVRSQLAAVGAKAVFTCVTLLSMTLDAAAAVGIPPSHVYLLEIPQQVSAGLSAPPHIKTVDQLIHGGKGRNIIETVQWSGGRGAEQVAYLCASSGTSGFPKTVKISHRNVIANAMQTKTYESQWHTKEPEFCLGLLPQSHSFGLILVCHGNIYRGDGVIVMPRFDVQEMLEAIDRFRLARLYLIPPLIHAMIKTPDLLSKYDLSSVSTIVVGAASLSAATVETLARLQPTWNILQGYGLTEAAVVVACTASHDIEFGSCGSLYPGYEARLIGQDGNEINEYNEPGELFVRSPSVMLGYLGDGAATQENLTADGWLRTGDLVMMKKSRNGHTHLYIVDRVKELIKVQGLQVAPAELEALLRQHPAVEDVSVVPIEDEVAGELPLAFVVRIAPYISRDEDDLEDELRNFVKDRVASFKQLRGGVRFVNSLPRSTAGKVLRKNLKEMAKQQQRERVVNGHGKDTETAGKEELSVDAAFAKLIGKVEIIEFDSDEE</sequence>
<organism evidence="4 5">
    <name type="scientific">Endocarpon pusillum</name>
    <dbReference type="NCBI Taxonomy" id="364733"/>
    <lineage>
        <taxon>Eukaryota</taxon>
        <taxon>Fungi</taxon>
        <taxon>Dikarya</taxon>
        <taxon>Ascomycota</taxon>
        <taxon>Pezizomycotina</taxon>
        <taxon>Eurotiomycetes</taxon>
        <taxon>Chaetothyriomycetidae</taxon>
        <taxon>Verrucariales</taxon>
        <taxon>Verrucariaceae</taxon>
        <taxon>Endocarpon</taxon>
    </lineage>
</organism>
<dbReference type="SUPFAM" id="SSF56801">
    <property type="entry name" value="Acetyl-CoA synthetase-like"/>
    <property type="match status" value="1"/>
</dbReference>
<dbReference type="EMBL" id="JAACFV010000105">
    <property type="protein sequence ID" value="KAF7505594.1"/>
    <property type="molecule type" value="Genomic_DNA"/>
</dbReference>
<dbReference type="OrthoDB" id="6509636at2759"/>
<dbReference type="Gene3D" id="3.40.50.12780">
    <property type="entry name" value="N-terminal domain of ligase-like"/>
    <property type="match status" value="1"/>
</dbReference>
<feature type="domain" description="AMP-binding enzyme C-terminal" evidence="3">
    <location>
        <begin position="477"/>
        <end position="558"/>
    </location>
</feature>
<dbReference type="Gene3D" id="3.30.300.30">
    <property type="match status" value="1"/>
</dbReference>
<dbReference type="AlphaFoldDB" id="A0A8H7ADN5"/>
<dbReference type="InterPro" id="IPR042099">
    <property type="entry name" value="ANL_N_sf"/>
</dbReference>
<keyword evidence="5" id="KW-1185">Reference proteome</keyword>
<feature type="domain" description="AMP-dependent synthetase/ligase" evidence="2">
    <location>
        <begin position="52"/>
        <end position="422"/>
    </location>
</feature>
<dbReference type="InterPro" id="IPR020845">
    <property type="entry name" value="AMP-binding_CS"/>
</dbReference>
<evidence type="ECO:0000313" key="4">
    <source>
        <dbReference type="EMBL" id="KAF7505594.1"/>
    </source>
</evidence>
<accession>A0A8H7ADN5</accession>
<dbReference type="PANTHER" id="PTHR24096">
    <property type="entry name" value="LONG-CHAIN-FATTY-ACID--COA LIGASE"/>
    <property type="match status" value="1"/>
</dbReference>
<evidence type="ECO:0000256" key="1">
    <source>
        <dbReference type="ARBA" id="ARBA00006432"/>
    </source>
</evidence>
<proteinExistence type="inferred from homology"/>
<comment type="similarity">
    <text evidence="1">Belongs to the ATP-dependent AMP-binding enzyme family.</text>
</comment>
<evidence type="ECO:0000259" key="3">
    <source>
        <dbReference type="Pfam" id="PF13193"/>
    </source>
</evidence>
<dbReference type="FunFam" id="3.30.300.30:FF:000007">
    <property type="entry name" value="4-coumarate--CoA ligase 2"/>
    <property type="match status" value="1"/>
</dbReference>
<dbReference type="InterPro" id="IPR045851">
    <property type="entry name" value="AMP-bd_C_sf"/>
</dbReference>
<dbReference type="Proteomes" id="UP000606974">
    <property type="component" value="Unassembled WGS sequence"/>
</dbReference>
<protein>
    <submittedName>
        <fullName evidence="4">Uncharacterized protein</fullName>
    </submittedName>
</protein>
<gene>
    <name evidence="4" type="ORF">GJ744_000603</name>
</gene>